<dbReference type="Proteomes" id="UP000182229">
    <property type="component" value="Unassembled WGS sequence"/>
</dbReference>
<keyword evidence="2" id="KW-0479">Metal-binding</keyword>
<dbReference type="RefSeq" id="WP_071901692.1">
    <property type="nucleotide sequence ID" value="NZ_MPIN01000008.1"/>
</dbReference>
<dbReference type="AlphaFoldDB" id="A0A1L9B522"/>
<proteinExistence type="predicted"/>
<evidence type="ECO:0000313" key="8">
    <source>
        <dbReference type="Proteomes" id="UP000182229"/>
    </source>
</evidence>
<sequence length="387" mass="40316">MHEGGQAAADWLVGRLGEMEEALAALVEVNSWTENPEGGRRVGALLREQLAIPGLVAEVVPSQRYADHLVFRSEGRPGARPLALVGHLDTVFPPGKFEGYRREGSLRRGPGVLDMKGGLVVIAWALKALAATGGLARLPPLRLVVVSDEEVGSPEGMGVIQKAIAGAEACLVFESGRAGDAIITRRKGTGMAVATARGKAAHAGNAHHEGANALWAIARFVDRVQQLTDYPRGLTVNVGKVTGGQGKNTVPDHAVAEVDLRFCTRADGEALVRRFHQAAEEAAAGVSGTRIEVEGGVSREPLERTEASVALMEAYGACAHASGLGRGESPLVGGGSDASTSSAMGIPSIDGLGPRGKGFHTVEEFIEVETLVPKAQALARYLASRGA</sequence>
<feature type="active site" description="Proton acceptor" evidence="5">
    <location>
        <position position="149"/>
    </location>
</feature>
<dbReference type="InterPro" id="IPR017150">
    <property type="entry name" value="Pept_M20_glutamate_carboxypep"/>
</dbReference>
<dbReference type="OrthoDB" id="9809784at2"/>
<dbReference type="SUPFAM" id="SSF55031">
    <property type="entry name" value="Bacterial exopeptidase dimerisation domain"/>
    <property type="match status" value="1"/>
</dbReference>
<dbReference type="InterPro" id="IPR001261">
    <property type="entry name" value="ArgE/DapE_CS"/>
</dbReference>
<dbReference type="Gene3D" id="3.40.630.10">
    <property type="entry name" value="Zn peptidases"/>
    <property type="match status" value="1"/>
</dbReference>
<dbReference type="CDD" id="cd03885">
    <property type="entry name" value="M20_CPDG2"/>
    <property type="match status" value="1"/>
</dbReference>
<evidence type="ECO:0000313" key="7">
    <source>
        <dbReference type="EMBL" id="OJH37358.1"/>
    </source>
</evidence>
<dbReference type="EMBL" id="MPIN01000008">
    <property type="protein sequence ID" value="OJH37358.1"/>
    <property type="molecule type" value="Genomic_DNA"/>
</dbReference>
<name>A0A1L9B522_9BACT</name>
<dbReference type="PIRSF" id="PIRSF037238">
    <property type="entry name" value="Carboxypeptidase_G2"/>
    <property type="match status" value="1"/>
</dbReference>
<dbReference type="InterPro" id="IPR050072">
    <property type="entry name" value="Peptidase_M20A"/>
</dbReference>
<feature type="active site" evidence="5">
    <location>
        <position position="89"/>
    </location>
</feature>
<evidence type="ECO:0000256" key="3">
    <source>
        <dbReference type="ARBA" id="ARBA00022801"/>
    </source>
</evidence>
<keyword evidence="3" id="KW-0378">Hydrolase</keyword>
<dbReference type="GO" id="GO:0046872">
    <property type="term" value="F:metal ion binding"/>
    <property type="evidence" value="ECO:0007669"/>
    <property type="project" value="UniProtKB-KW"/>
</dbReference>
<dbReference type="InterPro" id="IPR036264">
    <property type="entry name" value="Bact_exopeptidase_dim_dom"/>
</dbReference>
<keyword evidence="8" id="KW-1185">Reference proteome</keyword>
<dbReference type="InterPro" id="IPR011650">
    <property type="entry name" value="Peptidase_M20_dimer"/>
</dbReference>
<feature type="domain" description="Peptidase M20 dimerisation" evidence="6">
    <location>
        <begin position="185"/>
        <end position="284"/>
    </location>
</feature>
<dbReference type="Gene3D" id="3.30.70.360">
    <property type="match status" value="1"/>
</dbReference>
<dbReference type="PANTHER" id="PTHR43808">
    <property type="entry name" value="ACETYLORNITHINE DEACETYLASE"/>
    <property type="match status" value="1"/>
</dbReference>
<accession>A0A1L9B522</accession>
<evidence type="ECO:0000256" key="5">
    <source>
        <dbReference type="PIRSR" id="PIRSR037238-1"/>
    </source>
</evidence>
<dbReference type="InterPro" id="IPR002933">
    <property type="entry name" value="Peptidase_M20"/>
</dbReference>
<reference evidence="7 8" key="2">
    <citation type="submission" date="2016-12" db="EMBL/GenBank/DDBJ databases">
        <title>Draft Genome Sequence of Cystobacter ferrugineus Strain Cbfe23.</title>
        <authorList>
            <person name="Akbar S."/>
            <person name="Dowd S.E."/>
            <person name="Stevens D.C."/>
        </authorList>
    </citation>
    <scope>NUCLEOTIDE SEQUENCE [LARGE SCALE GENOMIC DNA]</scope>
    <source>
        <strain evidence="7 8">Cbfe23</strain>
    </source>
</reference>
<evidence type="ECO:0000256" key="4">
    <source>
        <dbReference type="ARBA" id="ARBA00022833"/>
    </source>
</evidence>
<evidence type="ECO:0000256" key="1">
    <source>
        <dbReference type="ARBA" id="ARBA00001947"/>
    </source>
</evidence>
<gene>
    <name evidence="7" type="ORF">BON30_29135</name>
</gene>
<keyword evidence="4" id="KW-0862">Zinc</keyword>
<dbReference type="Pfam" id="PF01546">
    <property type="entry name" value="Peptidase_M20"/>
    <property type="match status" value="1"/>
</dbReference>
<comment type="caution">
    <text evidence="7">The sequence shown here is derived from an EMBL/GenBank/DDBJ whole genome shotgun (WGS) entry which is preliminary data.</text>
</comment>
<evidence type="ECO:0000259" key="6">
    <source>
        <dbReference type="Pfam" id="PF07687"/>
    </source>
</evidence>
<dbReference type="GO" id="GO:0016787">
    <property type="term" value="F:hydrolase activity"/>
    <property type="evidence" value="ECO:0007669"/>
    <property type="project" value="UniProtKB-KW"/>
</dbReference>
<dbReference type="PANTHER" id="PTHR43808:SF9">
    <property type="entry name" value="BLL0789 PROTEIN"/>
    <property type="match status" value="1"/>
</dbReference>
<evidence type="ECO:0000256" key="2">
    <source>
        <dbReference type="ARBA" id="ARBA00022723"/>
    </source>
</evidence>
<comment type="cofactor">
    <cofactor evidence="1">
        <name>Zn(2+)</name>
        <dbReference type="ChEBI" id="CHEBI:29105"/>
    </cofactor>
</comment>
<dbReference type="SUPFAM" id="SSF53187">
    <property type="entry name" value="Zn-dependent exopeptidases"/>
    <property type="match status" value="1"/>
</dbReference>
<dbReference type="PROSITE" id="PS00758">
    <property type="entry name" value="ARGE_DAPE_CPG2_1"/>
    <property type="match status" value="1"/>
</dbReference>
<reference evidence="8" key="1">
    <citation type="submission" date="2016-11" db="EMBL/GenBank/DDBJ databases">
        <authorList>
            <person name="Shukria A."/>
            <person name="Stevens D.C."/>
        </authorList>
    </citation>
    <scope>NUCLEOTIDE SEQUENCE [LARGE SCALE GENOMIC DNA]</scope>
    <source>
        <strain evidence="8">Cbfe23</strain>
    </source>
</reference>
<protein>
    <submittedName>
        <fullName evidence="7">Peptidase</fullName>
    </submittedName>
</protein>
<dbReference type="Pfam" id="PF07687">
    <property type="entry name" value="M20_dimer"/>
    <property type="match status" value="1"/>
</dbReference>
<dbReference type="STRING" id="83449.BON30_29135"/>
<organism evidence="7 8">
    <name type="scientific">Cystobacter ferrugineus</name>
    <dbReference type="NCBI Taxonomy" id="83449"/>
    <lineage>
        <taxon>Bacteria</taxon>
        <taxon>Pseudomonadati</taxon>
        <taxon>Myxococcota</taxon>
        <taxon>Myxococcia</taxon>
        <taxon>Myxococcales</taxon>
        <taxon>Cystobacterineae</taxon>
        <taxon>Archangiaceae</taxon>
        <taxon>Cystobacter</taxon>
    </lineage>
</organism>